<sequence>MNQPISVDLPHSLGKDEARRRIANNIHKLKDHLPGGASHTNATWEGDEMRLNVGAMGQSIDARILVQEKVVTCRIVLPGLLGMFSGPIEAMLRSKGSDVLLEDHSKS</sequence>
<dbReference type="AlphaFoldDB" id="A0A6G7YQG3"/>
<protein>
    <recommendedName>
        <fullName evidence="3">Polyhydroxyalkanoic acid system protein</fullName>
    </recommendedName>
</protein>
<dbReference type="Proteomes" id="UP000503222">
    <property type="component" value="Chromosome"/>
</dbReference>
<accession>A0A6G7YQG3</accession>
<organism evidence="1 2">
    <name type="scientific">Sphingomonas piscis</name>
    <dbReference type="NCBI Taxonomy" id="2714943"/>
    <lineage>
        <taxon>Bacteria</taxon>
        <taxon>Pseudomonadati</taxon>
        <taxon>Pseudomonadota</taxon>
        <taxon>Alphaproteobacteria</taxon>
        <taxon>Sphingomonadales</taxon>
        <taxon>Sphingomonadaceae</taxon>
        <taxon>Sphingomonas</taxon>
    </lineage>
</organism>
<gene>
    <name evidence="1" type="ORF">G7077_08825</name>
</gene>
<proteinExistence type="predicted"/>
<evidence type="ECO:0000313" key="2">
    <source>
        <dbReference type="Proteomes" id="UP000503222"/>
    </source>
</evidence>
<dbReference type="KEGG" id="spii:G7077_08825"/>
<name>A0A6G7YQG3_9SPHN</name>
<evidence type="ECO:0000313" key="1">
    <source>
        <dbReference type="EMBL" id="QIK78985.1"/>
    </source>
</evidence>
<dbReference type="EMBL" id="CP049869">
    <property type="protein sequence ID" value="QIK78985.1"/>
    <property type="molecule type" value="Genomic_DNA"/>
</dbReference>
<keyword evidence="2" id="KW-1185">Reference proteome</keyword>
<dbReference type="Pfam" id="PF09650">
    <property type="entry name" value="PHA_gran_rgn"/>
    <property type="match status" value="1"/>
</dbReference>
<dbReference type="RefSeq" id="WP_166411376.1">
    <property type="nucleotide sequence ID" value="NZ_CP049869.1"/>
</dbReference>
<evidence type="ECO:0008006" key="3">
    <source>
        <dbReference type="Google" id="ProtNLM"/>
    </source>
</evidence>
<reference evidence="1 2" key="1">
    <citation type="submission" date="2020-03" db="EMBL/GenBank/DDBJ databases">
        <title>Sphingomonas sp. nov., isolated from fish.</title>
        <authorList>
            <person name="Hyun D.-W."/>
            <person name="Bae J.-W."/>
        </authorList>
    </citation>
    <scope>NUCLEOTIDE SEQUENCE [LARGE SCALE GENOMIC DNA]</scope>
    <source>
        <strain evidence="1 2">HDW15B</strain>
    </source>
</reference>
<dbReference type="InterPro" id="IPR013433">
    <property type="entry name" value="PHA_gran_rgn"/>
</dbReference>